<evidence type="ECO:0000313" key="2">
    <source>
        <dbReference type="EMBL" id="TKA02122.1"/>
    </source>
</evidence>
<gene>
    <name evidence="2" type="ORF">FCI23_38910</name>
</gene>
<evidence type="ECO:0000259" key="1">
    <source>
        <dbReference type="PROSITE" id="PS50994"/>
    </source>
</evidence>
<dbReference type="AlphaFoldDB" id="A0A4U0S057"/>
<reference evidence="2 3" key="1">
    <citation type="submission" date="2019-04" db="EMBL/GenBank/DDBJ databases">
        <title>Streptomyces oryziradicis sp. nov., a novel actinomycete isolated from rhizosphere soil of rice (Oryza sativa L.).</title>
        <authorList>
            <person name="Li C."/>
        </authorList>
    </citation>
    <scope>NUCLEOTIDE SEQUENCE [LARGE SCALE GENOMIC DNA]</scope>
    <source>
        <strain evidence="2 3">NEAU-C40</strain>
    </source>
</reference>
<dbReference type="InterPro" id="IPR012337">
    <property type="entry name" value="RNaseH-like_sf"/>
</dbReference>
<dbReference type="EMBL" id="SUMC01000064">
    <property type="protein sequence ID" value="TKA02122.1"/>
    <property type="molecule type" value="Genomic_DNA"/>
</dbReference>
<evidence type="ECO:0000313" key="3">
    <source>
        <dbReference type="Proteomes" id="UP000305778"/>
    </source>
</evidence>
<proteinExistence type="predicted"/>
<feature type="domain" description="Integrase catalytic" evidence="1">
    <location>
        <begin position="161"/>
        <end position="332"/>
    </location>
</feature>
<dbReference type="GO" id="GO:0015074">
    <property type="term" value="P:DNA integration"/>
    <property type="evidence" value="ECO:0007669"/>
    <property type="project" value="InterPro"/>
</dbReference>
<dbReference type="InterPro" id="IPR036397">
    <property type="entry name" value="RNaseH_sf"/>
</dbReference>
<dbReference type="PROSITE" id="PS50994">
    <property type="entry name" value="INTEGRASE"/>
    <property type="match status" value="1"/>
</dbReference>
<dbReference type="Pfam" id="PF13683">
    <property type="entry name" value="rve_3"/>
    <property type="match status" value="1"/>
</dbReference>
<dbReference type="SUPFAM" id="SSF53098">
    <property type="entry name" value="Ribonuclease H-like"/>
    <property type="match status" value="1"/>
</dbReference>
<dbReference type="RefSeq" id="WP_136728887.1">
    <property type="nucleotide sequence ID" value="NZ_SUMC01000064.1"/>
</dbReference>
<dbReference type="SUPFAM" id="SSF46689">
    <property type="entry name" value="Homeodomain-like"/>
    <property type="match status" value="1"/>
</dbReference>
<comment type="caution">
    <text evidence="2">The sequence shown here is derived from an EMBL/GenBank/DDBJ whole genome shotgun (WGS) entry which is preliminary data.</text>
</comment>
<dbReference type="Gene3D" id="3.30.420.10">
    <property type="entry name" value="Ribonuclease H-like superfamily/Ribonuclease H"/>
    <property type="match status" value="1"/>
</dbReference>
<dbReference type="PANTHER" id="PTHR47515:SF2">
    <property type="entry name" value="INTEGRASE CORE DOMAIN PROTEIN"/>
    <property type="match status" value="1"/>
</dbReference>
<protein>
    <submittedName>
        <fullName evidence="2">Integrase</fullName>
    </submittedName>
</protein>
<accession>A0A4U0S057</accession>
<sequence length="359" mass="41407">MIISMLYKVARRLLSVPGVLLRRDTDKEAELLVLRHENAVLRRQLARPVRYEPADRFWLAALSSLIPHRRWHEVFAVTPGTLLAWHRRFIAAKWDYSARRARTGRPPTKAALKKLILQLARENAQWGHRRIQGELARLGHPIAASTVWKILHAAGIDPAPRRAGPTWREFLTNQAQGIIAVDFLHIDTVLGRRLYALAFLEHGTRRLHGITAHPTREWAVQQARNLTADLCTRMEPLRFLLRDRDGKYGQSFDAVFEAEEMEILKSAPRAPRMNAHCERVIGSIRREALDHVLIMNEAHARHVLAAYERHYNEHRPHRARNQLPPGADQQPITVHDLEVRRLLRTRILGGAINEYRYAA</sequence>
<dbReference type="InterPro" id="IPR001584">
    <property type="entry name" value="Integrase_cat-core"/>
</dbReference>
<dbReference type="OrthoDB" id="1551204at2"/>
<dbReference type="Proteomes" id="UP000305778">
    <property type="component" value="Unassembled WGS sequence"/>
</dbReference>
<dbReference type="InterPro" id="IPR009057">
    <property type="entry name" value="Homeodomain-like_sf"/>
</dbReference>
<dbReference type="GO" id="GO:0003676">
    <property type="term" value="F:nucleic acid binding"/>
    <property type="evidence" value="ECO:0007669"/>
    <property type="project" value="InterPro"/>
</dbReference>
<dbReference type="PANTHER" id="PTHR47515">
    <property type="entry name" value="LOW CALCIUM RESPONSE LOCUS PROTEIN T"/>
    <property type="match status" value="1"/>
</dbReference>
<organism evidence="2 3">
    <name type="scientific">Actinacidiphila oryziradicis</name>
    <dbReference type="NCBI Taxonomy" id="2571141"/>
    <lineage>
        <taxon>Bacteria</taxon>
        <taxon>Bacillati</taxon>
        <taxon>Actinomycetota</taxon>
        <taxon>Actinomycetes</taxon>
        <taxon>Kitasatosporales</taxon>
        <taxon>Streptomycetaceae</taxon>
        <taxon>Actinacidiphila</taxon>
    </lineage>
</organism>
<name>A0A4U0S057_9ACTN</name>
<keyword evidence="3" id="KW-1185">Reference proteome</keyword>